<gene>
    <name evidence="11" type="ORF">E2C04_06650</name>
</gene>
<reference evidence="11 12" key="1">
    <citation type="journal article" date="2008" name="Int. J. Syst. Evol. Microbiol.">
        <title>Nocardioides daphniae sp. nov., isolated from Daphnia cucullata (Crustacea: Cladocera).</title>
        <authorList>
            <person name="Toth E.M."/>
            <person name="Keki Z."/>
            <person name="Homonnay Z.G."/>
            <person name="Borsodi A.K."/>
            <person name="Marialigeti K."/>
            <person name="Schumann P."/>
        </authorList>
    </citation>
    <scope>NUCLEOTIDE SEQUENCE [LARGE SCALE GENOMIC DNA]</scope>
    <source>
        <strain evidence="11 12">JCM 16608</strain>
    </source>
</reference>
<dbReference type="GO" id="GO:0009103">
    <property type="term" value="P:lipopolysaccharide biosynthetic process"/>
    <property type="evidence" value="ECO:0007669"/>
    <property type="project" value="UniProtKB-KW"/>
</dbReference>
<keyword evidence="8 9" id="KW-0472">Membrane</keyword>
<evidence type="ECO:0000256" key="8">
    <source>
        <dbReference type="ARBA" id="ARBA00023136"/>
    </source>
</evidence>
<evidence type="ECO:0000256" key="4">
    <source>
        <dbReference type="ARBA" id="ARBA00022679"/>
    </source>
</evidence>
<dbReference type="PANTHER" id="PTHR48090:SF3">
    <property type="entry name" value="UNDECAPRENYL-PHOSPHATE 4-DEOXY-4-FORMAMIDO-L-ARABINOSE TRANSFERASE"/>
    <property type="match status" value="1"/>
</dbReference>
<dbReference type="GO" id="GO:0099621">
    <property type="term" value="F:undecaprenyl-phosphate 4-deoxy-4-formamido-L-arabinose transferase activity"/>
    <property type="evidence" value="ECO:0007669"/>
    <property type="project" value="TreeGrafter"/>
</dbReference>
<keyword evidence="4 11" id="KW-0808">Transferase</keyword>
<dbReference type="CDD" id="cd04179">
    <property type="entry name" value="DPM_DPG-synthase_like"/>
    <property type="match status" value="1"/>
</dbReference>
<feature type="transmembrane region" description="Helical" evidence="9">
    <location>
        <begin position="287"/>
        <end position="308"/>
    </location>
</feature>
<dbReference type="InterPro" id="IPR029044">
    <property type="entry name" value="Nucleotide-diphossugar_trans"/>
</dbReference>
<dbReference type="KEGG" id="ndp:E2C04_06650"/>
<feature type="transmembrane region" description="Helical" evidence="9">
    <location>
        <begin position="253"/>
        <end position="275"/>
    </location>
</feature>
<evidence type="ECO:0000256" key="2">
    <source>
        <dbReference type="ARBA" id="ARBA00022475"/>
    </source>
</evidence>
<proteinExistence type="inferred from homology"/>
<dbReference type="GO" id="GO:0005886">
    <property type="term" value="C:plasma membrane"/>
    <property type="evidence" value="ECO:0007669"/>
    <property type="project" value="TreeGrafter"/>
</dbReference>
<dbReference type="Gene3D" id="3.90.550.10">
    <property type="entry name" value="Spore Coat Polysaccharide Biosynthesis Protein SpsA, Chain A"/>
    <property type="match status" value="1"/>
</dbReference>
<dbReference type="Pfam" id="PF00535">
    <property type="entry name" value="Glycos_transf_2"/>
    <property type="match status" value="1"/>
</dbReference>
<protein>
    <submittedName>
        <fullName evidence="11">Glycosyltransferase family 2 protein</fullName>
    </submittedName>
</protein>
<evidence type="ECO:0000256" key="1">
    <source>
        <dbReference type="ARBA" id="ARBA00006739"/>
    </source>
</evidence>
<dbReference type="InterPro" id="IPR050256">
    <property type="entry name" value="Glycosyltransferase_2"/>
</dbReference>
<keyword evidence="3" id="KW-0328">Glycosyltransferase</keyword>
<evidence type="ECO:0000256" key="9">
    <source>
        <dbReference type="SAM" id="Phobius"/>
    </source>
</evidence>
<comment type="similarity">
    <text evidence="1">Belongs to the glycosyltransferase 2 family.</text>
</comment>
<evidence type="ECO:0000256" key="3">
    <source>
        <dbReference type="ARBA" id="ARBA00022676"/>
    </source>
</evidence>
<dbReference type="SUPFAM" id="SSF53448">
    <property type="entry name" value="Nucleotide-diphospho-sugar transferases"/>
    <property type="match status" value="1"/>
</dbReference>
<dbReference type="PANTHER" id="PTHR48090">
    <property type="entry name" value="UNDECAPRENYL-PHOSPHATE 4-DEOXY-4-FORMAMIDO-L-ARABINOSE TRANSFERASE-RELATED"/>
    <property type="match status" value="1"/>
</dbReference>
<evidence type="ECO:0000256" key="6">
    <source>
        <dbReference type="ARBA" id="ARBA00022985"/>
    </source>
</evidence>
<keyword evidence="5 9" id="KW-0812">Transmembrane</keyword>
<dbReference type="EMBL" id="CP038462">
    <property type="protein sequence ID" value="QCC76975.1"/>
    <property type="molecule type" value="Genomic_DNA"/>
</dbReference>
<accession>A0A4P7UCB8</accession>
<dbReference type="AlphaFoldDB" id="A0A4P7UCB8"/>
<organism evidence="11 12">
    <name type="scientific">Nocardioides daphniae</name>
    <dbReference type="NCBI Taxonomy" id="402297"/>
    <lineage>
        <taxon>Bacteria</taxon>
        <taxon>Bacillati</taxon>
        <taxon>Actinomycetota</taxon>
        <taxon>Actinomycetes</taxon>
        <taxon>Propionibacteriales</taxon>
        <taxon>Nocardioidaceae</taxon>
        <taxon>Nocardioides</taxon>
    </lineage>
</organism>
<evidence type="ECO:0000313" key="12">
    <source>
        <dbReference type="Proteomes" id="UP000297025"/>
    </source>
</evidence>
<evidence type="ECO:0000256" key="7">
    <source>
        <dbReference type="ARBA" id="ARBA00022989"/>
    </source>
</evidence>
<evidence type="ECO:0000256" key="5">
    <source>
        <dbReference type="ARBA" id="ARBA00022692"/>
    </source>
</evidence>
<dbReference type="Proteomes" id="UP000297025">
    <property type="component" value="Chromosome"/>
</dbReference>
<keyword evidence="6" id="KW-0448">Lipopolysaccharide biosynthesis</keyword>
<evidence type="ECO:0000259" key="10">
    <source>
        <dbReference type="Pfam" id="PF00535"/>
    </source>
</evidence>
<sequence>MTATLCWSRWTQEDCAVVWVVVPALDEAENLKVLVPRIRAALAEVAVDGQVLVVDDGSTDGTSDVVRAMADLYGDVHLETLRRNLGKAAALQRGFSRALEGGADVIVMMDADGQDDPAELGRLLEPIRLGHSDLVTGARTVRRDRFVKRHTSKLYNATTRWIAATPGRDFNSGYKAMRAEVAQDVVPMMYGEMHRYLTVLAHHSGYRVSEQTVEHHPRMSGDSKYGLARFWRGMSDLVTVRFLLSYEHRPSHLFGGLGVVLFLLGSVVLGYLTVIKLLGEPIGGRPLLIAGVLAVLMGLQFVIFGLLAELVVNARNRSAGQVRSSTHVG</sequence>
<dbReference type="InterPro" id="IPR001173">
    <property type="entry name" value="Glyco_trans_2-like"/>
</dbReference>
<evidence type="ECO:0000313" key="11">
    <source>
        <dbReference type="EMBL" id="QCC76975.1"/>
    </source>
</evidence>
<feature type="domain" description="Glycosyltransferase 2-like" evidence="10">
    <location>
        <begin position="20"/>
        <end position="168"/>
    </location>
</feature>
<keyword evidence="7 9" id="KW-1133">Transmembrane helix</keyword>
<name>A0A4P7UCB8_9ACTN</name>
<keyword evidence="2" id="KW-1003">Cell membrane</keyword>